<sequence length="634" mass="69256">MPNHDASREQPQAPAPQGPGVPGGRPGPMRGMMGRGPGGKPKNFAGTLRRLWGYIGRERKLLSLIMLFIIVDAGVTLVGPYLIGRSIDAMSPGIGGVDFHLLFVLIAVLAAAYVTDAVLNFVQGWLMAGISQRIVASLRRALFGKLQKLPVSYFDARSHGEVMSRLTNDIDNVSSTISQSTVQLMSGAITIIGSLVMMIVLSPILTLASLITVPILFLLTRTVTRKTKVLFKEQQVQLGMLNGHIEESISGMEVVKAFNHEDKAIDEFEKVNRKLFEVGLKAQIRSGFMMPMMNVINNIGFAAVALVGGVLAVKSVITVGVIASFISYSRQFVRPLNDLANIYNLLQSGIAGAERVFEVLDEREEPLDAEDAKVLSGIRGEVVFDQVSFGYRPDVPILKNISFAAKPGSSTALVGPTGAGKTTIVNLLTRFYDVTGGSVRIDGTDIRDYTRDSLRRSFGFVLQDTYLFSGTIKENIKYGKPDATDEEVREAAAMANADVFIRRLPDGYDTLLSENGGNLSQGQRQLLAIARVLLARPAILILDEATSSIDTRTELHIQDALLQMMQGRTTFIIAHRLNTIRDADTIMVIDHGEIVEQGNHEQLMKRQGFYARMFESQFKNLEHAADSVEAAEGS</sequence>
<evidence type="ECO:0000256" key="9">
    <source>
        <dbReference type="SAM" id="MobiDB-lite"/>
    </source>
</evidence>
<dbReference type="SUPFAM" id="SSF90123">
    <property type="entry name" value="ABC transporter transmembrane region"/>
    <property type="match status" value="1"/>
</dbReference>
<dbReference type="InterPro" id="IPR003439">
    <property type="entry name" value="ABC_transporter-like_ATP-bd"/>
</dbReference>
<gene>
    <name evidence="13" type="ORF">J2TS6_41410</name>
</gene>
<dbReference type="InterPro" id="IPR011527">
    <property type="entry name" value="ABC1_TM_dom"/>
</dbReference>
<dbReference type="AlphaFoldDB" id="A0A919XLI2"/>
<evidence type="ECO:0000256" key="5">
    <source>
        <dbReference type="ARBA" id="ARBA00022741"/>
    </source>
</evidence>
<feature type="transmembrane region" description="Helical" evidence="10">
    <location>
        <begin position="188"/>
        <end position="219"/>
    </location>
</feature>
<keyword evidence="6" id="KW-0067">ATP-binding</keyword>
<evidence type="ECO:0000256" key="10">
    <source>
        <dbReference type="SAM" id="Phobius"/>
    </source>
</evidence>
<evidence type="ECO:0000256" key="1">
    <source>
        <dbReference type="ARBA" id="ARBA00004651"/>
    </source>
</evidence>
<dbReference type="CDD" id="cd18547">
    <property type="entry name" value="ABC_6TM_Tm288_like"/>
    <property type="match status" value="1"/>
</dbReference>
<evidence type="ECO:0000256" key="4">
    <source>
        <dbReference type="ARBA" id="ARBA00022692"/>
    </source>
</evidence>
<dbReference type="PANTHER" id="PTHR43394">
    <property type="entry name" value="ATP-DEPENDENT PERMEASE MDL1, MITOCHONDRIAL"/>
    <property type="match status" value="1"/>
</dbReference>
<dbReference type="RefSeq" id="WP_160042870.1">
    <property type="nucleotide sequence ID" value="NZ_BORQ01000005.1"/>
</dbReference>
<feature type="transmembrane region" description="Helical" evidence="10">
    <location>
        <begin position="95"/>
        <end position="115"/>
    </location>
</feature>
<reference evidence="13" key="1">
    <citation type="submission" date="2021-03" db="EMBL/GenBank/DDBJ databases">
        <title>Antimicrobial resistance genes in bacteria isolated from Japanese honey, and their potential for conferring macrolide and lincosamide resistance in the American foulbrood pathogen Paenibacillus larvae.</title>
        <authorList>
            <person name="Okamoto M."/>
            <person name="Kumagai M."/>
            <person name="Kanamori H."/>
            <person name="Takamatsu D."/>
        </authorList>
    </citation>
    <scope>NUCLEOTIDE SEQUENCE</scope>
    <source>
        <strain evidence="13">J2TS6</strain>
    </source>
</reference>
<dbReference type="PROSITE" id="PS00211">
    <property type="entry name" value="ABC_TRANSPORTER_1"/>
    <property type="match status" value="1"/>
</dbReference>
<evidence type="ECO:0000256" key="7">
    <source>
        <dbReference type="ARBA" id="ARBA00022989"/>
    </source>
</evidence>
<dbReference type="EMBL" id="BORQ01000005">
    <property type="protein sequence ID" value="GIO33000.1"/>
    <property type="molecule type" value="Genomic_DNA"/>
</dbReference>
<dbReference type="GO" id="GO:0015421">
    <property type="term" value="F:ABC-type oligopeptide transporter activity"/>
    <property type="evidence" value="ECO:0007669"/>
    <property type="project" value="TreeGrafter"/>
</dbReference>
<evidence type="ECO:0000256" key="3">
    <source>
        <dbReference type="ARBA" id="ARBA00022475"/>
    </source>
</evidence>
<dbReference type="InterPro" id="IPR003593">
    <property type="entry name" value="AAA+_ATPase"/>
</dbReference>
<keyword evidence="3" id="KW-1003">Cell membrane</keyword>
<keyword evidence="5" id="KW-0547">Nucleotide-binding</keyword>
<feature type="region of interest" description="Disordered" evidence="9">
    <location>
        <begin position="1"/>
        <end position="41"/>
    </location>
</feature>
<dbReference type="Pfam" id="PF00005">
    <property type="entry name" value="ABC_tran"/>
    <property type="match status" value="1"/>
</dbReference>
<feature type="transmembrane region" description="Helical" evidence="10">
    <location>
        <begin position="61"/>
        <end position="83"/>
    </location>
</feature>
<keyword evidence="14" id="KW-1185">Reference proteome</keyword>
<dbReference type="GO" id="GO:0016887">
    <property type="term" value="F:ATP hydrolysis activity"/>
    <property type="evidence" value="ECO:0007669"/>
    <property type="project" value="InterPro"/>
</dbReference>
<comment type="caution">
    <text evidence="13">The sequence shown here is derived from an EMBL/GenBank/DDBJ whole genome shotgun (WGS) entry which is preliminary data.</text>
</comment>
<dbReference type="FunFam" id="1.20.1560.10:FF:000011">
    <property type="entry name" value="Multidrug ABC transporter ATP-binding protein"/>
    <property type="match status" value="1"/>
</dbReference>
<dbReference type="Gene3D" id="3.40.50.300">
    <property type="entry name" value="P-loop containing nucleotide triphosphate hydrolases"/>
    <property type="match status" value="1"/>
</dbReference>
<keyword evidence="4 10" id="KW-0812">Transmembrane</keyword>
<name>A0A919XLI2_9BACL</name>
<dbReference type="Pfam" id="PF00664">
    <property type="entry name" value="ABC_membrane"/>
    <property type="match status" value="1"/>
</dbReference>
<accession>A0A919XLI2</accession>
<dbReference type="InterPro" id="IPR039421">
    <property type="entry name" value="Type_1_exporter"/>
</dbReference>
<dbReference type="InterPro" id="IPR027417">
    <property type="entry name" value="P-loop_NTPase"/>
</dbReference>
<evidence type="ECO:0000313" key="13">
    <source>
        <dbReference type="EMBL" id="GIO33000.1"/>
    </source>
</evidence>
<proteinExistence type="predicted"/>
<dbReference type="PANTHER" id="PTHR43394:SF1">
    <property type="entry name" value="ATP-BINDING CASSETTE SUB-FAMILY B MEMBER 10, MITOCHONDRIAL"/>
    <property type="match status" value="1"/>
</dbReference>
<keyword evidence="2" id="KW-0813">Transport</keyword>
<dbReference type="SMART" id="SM00382">
    <property type="entry name" value="AAA"/>
    <property type="match status" value="1"/>
</dbReference>
<feature type="domain" description="ABC transmembrane type-1" evidence="12">
    <location>
        <begin position="64"/>
        <end position="348"/>
    </location>
</feature>
<dbReference type="CDD" id="cd03254">
    <property type="entry name" value="ABCC_Glucan_exporter_like"/>
    <property type="match status" value="1"/>
</dbReference>
<evidence type="ECO:0000256" key="8">
    <source>
        <dbReference type="ARBA" id="ARBA00023136"/>
    </source>
</evidence>
<comment type="subcellular location">
    <subcellularLocation>
        <location evidence="1">Cell membrane</location>
        <topology evidence="1">Multi-pass membrane protein</topology>
    </subcellularLocation>
</comment>
<keyword evidence="7 10" id="KW-1133">Transmembrane helix</keyword>
<evidence type="ECO:0000256" key="6">
    <source>
        <dbReference type="ARBA" id="ARBA00022840"/>
    </source>
</evidence>
<feature type="transmembrane region" description="Helical" evidence="10">
    <location>
        <begin position="299"/>
        <end position="326"/>
    </location>
</feature>
<organism evidence="13 14">
    <name type="scientific">Paenibacillus albilobatus</name>
    <dbReference type="NCBI Taxonomy" id="2716884"/>
    <lineage>
        <taxon>Bacteria</taxon>
        <taxon>Bacillati</taxon>
        <taxon>Bacillota</taxon>
        <taxon>Bacilli</taxon>
        <taxon>Bacillales</taxon>
        <taxon>Paenibacillaceae</taxon>
        <taxon>Paenibacillus</taxon>
    </lineage>
</organism>
<keyword evidence="8 10" id="KW-0472">Membrane</keyword>
<dbReference type="Proteomes" id="UP000679779">
    <property type="component" value="Unassembled WGS sequence"/>
</dbReference>
<dbReference type="FunFam" id="3.40.50.300:FF:000287">
    <property type="entry name" value="Multidrug ABC transporter ATP-binding protein"/>
    <property type="match status" value="1"/>
</dbReference>
<evidence type="ECO:0000259" key="12">
    <source>
        <dbReference type="PROSITE" id="PS50929"/>
    </source>
</evidence>
<feature type="domain" description="ABC transporter" evidence="11">
    <location>
        <begin position="382"/>
        <end position="616"/>
    </location>
</feature>
<protein>
    <submittedName>
        <fullName evidence="13">ABC transporter</fullName>
    </submittedName>
</protein>
<dbReference type="InterPro" id="IPR036640">
    <property type="entry name" value="ABC1_TM_sf"/>
</dbReference>
<dbReference type="PROSITE" id="PS50893">
    <property type="entry name" value="ABC_TRANSPORTER_2"/>
    <property type="match status" value="1"/>
</dbReference>
<dbReference type="GO" id="GO:0005524">
    <property type="term" value="F:ATP binding"/>
    <property type="evidence" value="ECO:0007669"/>
    <property type="project" value="UniProtKB-KW"/>
</dbReference>
<dbReference type="Gene3D" id="1.20.1560.10">
    <property type="entry name" value="ABC transporter type 1, transmembrane domain"/>
    <property type="match status" value="1"/>
</dbReference>
<dbReference type="GO" id="GO:0005886">
    <property type="term" value="C:plasma membrane"/>
    <property type="evidence" value="ECO:0007669"/>
    <property type="project" value="UniProtKB-SubCell"/>
</dbReference>
<evidence type="ECO:0000313" key="14">
    <source>
        <dbReference type="Proteomes" id="UP000679779"/>
    </source>
</evidence>
<evidence type="ECO:0000259" key="11">
    <source>
        <dbReference type="PROSITE" id="PS50893"/>
    </source>
</evidence>
<dbReference type="PROSITE" id="PS50929">
    <property type="entry name" value="ABC_TM1F"/>
    <property type="match status" value="1"/>
</dbReference>
<dbReference type="InterPro" id="IPR017871">
    <property type="entry name" value="ABC_transporter-like_CS"/>
</dbReference>
<evidence type="ECO:0000256" key="2">
    <source>
        <dbReference type="ARBA" id="ARBA00022448"/>
    </source>
</evidence>
<dbReference type="SUPFAM" id="SSF52540">
    <property type="entry name" value="P-loop containing nucleoside triphosphate hydrolases"/>
    <property type="match status" value="1"/>
</dbReference>